<dbReference type="GO" id="GO:0005506">
    <property type="term" value="F:iron ion binding"/>
    <property type="evidence" value="ECO:0007669"/>
    <property type="project" value="InterPro"/>
</dbReference>
<dbReference type="PANTHER" id="PTHR24305">
    <property type="entry name" value="CYTOCHROME P450"/>
    <property type="match status" value="1"/>
</dbReference>
<dbReference type="GO" id="GO:0020037">
    <property type="term" value="F:heme binding"/>
    <property type="evidence" value="ECO:0007669"/>
    <property type="project" value="InterPro"/>
</dbReference>
<protein>
    <submittedName>
        <fullName evidence="15">Uncharacterized protein</fullName>
    </submittedName>
</protein>
<evidence type="ECO:0000313" key="16">
    <source>
        <dbReference type="Proteomes" id="UP000189580"/>
    </source>
</evidence>
<dbReference type="InterPro" id="IPR036396">
    <property type="entry name" value="Cyt_P450_sf"/>
</dbReference>
<dbReference type="SUPFAM" id="SSF48264">
    <property type="entry name" value="Cytochrome P450"/>
    <property type="match status" value="1"/>
</dbReference>
<keyword evidence="8 13" id="KW-0560">Oxidoreductase</keyword>
<evidence type="ECO:0000256" key="10">
    <source>
        <dbReference type="ARBA" id="ARBA00023033"/>
    </source>
</evidence>
<dbReference type="CDD" id="cd11061">
    <property type="entry name" value="CYP67-like"/>
    <property type="match status" value="1"/>
</dbReference>
<dbReference type="EMBL" id="CP014500">
    <property type="protein sequence ID" value="ANB11684.1"/>
    <property type="molecule type" value="Genomic_DNA"/>
</dbReference>
<proteinExistence type="inferred from homology"/>
<feature type="binding site" description="axial binding residue" evidence="12">
    <location>
        <position position="454"/>
    </location>
    <ligand>
        <name>heme</name>
        <dbReference type="ChEBI" id="CHEBI:30413"/>
    </ligand>
    <ligandPart>
        <name>Fe</name>
        <dbReference type="ChEBI" id="CHEBI:18248"/>
    </ligandPart>
</feature>
<dbReference type="PANTHER" id="PTHR24305:SF237">
    <property type="entry name" value="CYTOCHROME P450 MONOOXYGENASE ATNE-RELATED"/>
    <property type="match status" value="1"/>
</dbReference>
<keyword evidence="16" id="KW-1185">Reference proteome</keyword>
<evidence type="ECO:0000256" key="1">
    <source>
        <dbReference type="ARBA" id="ARBA00001971"/>
    </source>
</evidence>
<keyword evidence="4 12" id="KW-0349">Heme</keyword>
<sequence>MFLQAYSDHTGLMLLAIILGPILFLFVYRAFLHPAAKFPGPFINRLTGLPELKHAWEGDRHLYLYRLHQKYGPVVRYAPNKLSFDTAEALSDIYHGYKPNICKSDFYNAFPALKGFPSTHSAIDKQVHSRKRRVLSHAFSNSAIQSMDDYIFTNVKEFCKLLGDKTRDVVNVPGASPAKNVSALSIYLTFDVMGELCFGKAFGMLTKPDIRSIAHLIDSAAHRHSVFGSYRLLETLHLKKIFFSQLAAKRERYMTYSKAQATERTSRGEKGDDDRRDFFYHLLHAKDPETGEGFTMNELWSESNLLIVAGSDTTSTALAATLRYLALYPQTQKRLAQLVRQHYSSADEIRSDPATGATISSKIPYLRACIDEAMRLAPPVPGILPRLVLNNSVISGYRVRAGIEVGVTTYAMQYNPKFFPDPHQFRPERWLDDPHEAEVGRSAFAPFSVGSRGCIGRSLAYVELEMAVARTVFMYDFKTVTDGEYGDGKYGIGYSSFLDIPPGDELLRDGEHETAFRIWDHFASFKDGPLVRFEPASEK</sequence>
<organism evidence="15 16">
    <name type="scientific">Sugiyamaella lignohabitans</name>
    <dbReference type="NCBI Taxonomy" id="796027"/>
    <lineage>
        <taxon>Eukaryota</taxon>
        <taxon>Fungi</taxon>
        <taxon>Dikarya</taxon>
        <taxon>Ascomycota</taxon>
        <taxon>Saccharomycotina</taxon>
        <taxon>Dipodascomycetes</taxon>
        <taxon>Dipodascales</taxon>
        <taxon>Trichomonascaceae</taxon>
        <taxon>Sugiyamaella</taxon>
    </lineage>
</organism>
<evidence type="ECO:0000256" key="12">
    <source>
        <dbReference type="PIRSR" id="PIRSR602401-1"/>
    </source>
</evidence>
<comment type="cofactor">
    <cofactor evidence="1 12">
        <name>heme</name>
        <dbReference type="ChEBI" id="CHEBI:30413"/>
    </cofactor>
</comment>
<evidence type="ECO:0000256" key="14">
    <source>
        <dbReference type="SAM" id="Phobius"/>
    </source>
</evidence>
<evidence type="ECO:0000256" key="3">
    <source>
        <dbReference type="ARBA" id="ARBA00010617"/>
    </source>
</evidence>
<dbReference type="GO" id="GO:1902181">
    <property type="term" value="P:verruculogen biosynthetic process"/>
    <property type="evidence" value="ECO:0007669"/>
    <property type="project" value="UniProtKB-ARBA"/>
</dbReference>
<keyword evidence="11 14" id="KW-0472">Membrane</keyword>
<evidence type="ECO:0000256" key="4">
    <source>
        <dbReference type="ARBA" id="ARBA00022617"/>
    </source>
</evidence>
<dbReference type="InterPro" id="IPR017972">
    <property type="entry name" value="Cyt_P450_CS"/>
</dbReference>
<dbReference type="PRINTS" id="PR00385">
    <property type="entry name" value="P450"/>
</dbReference>
<gene>
    <name evidence="15" type="ORF">AWJ20_4505</name>
</gene>
<dbReference type="KEGG" id="slb:AWJ20_4505"/>
<dbReference type="FunFam" id="1.10.630.10:FF:000063">
    <property type="entry name" value="Cytochrome P450 monooxygenase"/>
    <property type="match status" value="1"/>
</dbReference>
<keyword evidence="7 14" id="KW-1133">Transmembrane helix</keyword>
<accession>A0A167CH22</accession>
<evidence type="ECO:0000256" key="8">
    <source>
        <dbReference type="ARBA" id="ARBA00023002"/>
    </source>
</evidence>
<dbReference type="GO" id="GO:0004497">
    <property type="term" value="F:monooxygenase activity"/>
    <property type="evidence" value="ECO:0007669"/>
    <property type="project" value="UniProtKB-KW"/>
</dbReference>
<dbReference type="GO" id="GO:0016705">
    <property type="term" value="F:oxidoreductase activity, acting on paired donors, with incorporation or reduction of molecular oxygen"/>
    <property type="evidence" value="ECO:0007669"/>
    <property type="project" value="InterPro"/>
</dbReference>
<keyword evidence="9 12" id="KW-0408">Iron</keyword>
<comment type="subcellular location">
    <subcellularLocation>
        <location evidence="2">Membrane</location>
    </subcellularLocation>
</comment>
<dbReference type="Pfam" id="PF00067">
    <property type="entry name" value="p450"/>
    <property type="match status" value="1"/>
</dbReference>
<evidence type="ECO:0000256" key="5">
    <source>
        <dbReference type="ARBA" id="ARBA00022692"/>
    </source>
</evidence>
<feature type="transmembrane region" description="Helical" evidence="14">
    <location>
        <begin position="12"/>
        <end position="31"/>
    </location>
</feature>
<dbReference type="PROSITE" id="PS00086">
    <property type="entry name" value="CYTOCHROME_P450"/>
    <property type="match status" value="1"/>
</dbReference>
<keyword evidence="6 12" id="KW-0479">Metal-binding</keyword>
<dbReference type="Proteomes" id="UP000189580">
    <property type="component" value="Chromosome c"/>
</dbReference>
<name>A0A167CH22_9ASCO</name>
<dbReference type="PRINTS" id="PR00463">
    <property type="entry name" value="EP450I"/>
</dbReference>
<dbReference type="Gene3D" id="1.10.630.10">
    <property type="entry name" value="Cytochrome P450"/>
    <property type="match status" value="1"/>
</dbReference>
<dbReference type="GO" id="GO:0016020">
    <property type="term" value="C:membrane"/>
    <property type="evidence" value="ECO:0007669"/>
    <property type="project" value="UniProtKB-SubCell"/>
</dbReference>
<evidence type="ECO:0000256" key="2">
    <source>
        <dbReference type="ARBA" id="ARBA00004370"/>
    </source>
</evidence>
<dbReference type="InterPro" id="IPR002401">
    <property type="entry name" value="Cyt_P450_E_grp-I"/>
</dbReference>
<evidence type="ECO:0000256" key="7">
    <source>
        <dbReference type="ARBA" id="ARBA00022989"/>
    </source>
</evidence>
<evidence type="ECO:0000313" key="15">
    <source>
        <dbReference type="EMBL" id="ANB11684.1"/>
    </source>
</evidence>
<keyword evidence="5 14" id="KW-0812">Transmembrane</keyword>
<dbReference type="InterPro" id="IPR050121">
    <property type="entry name" value="Cytochrome_P450_monoxygenase"/>
</dbReference>
<evidence type="ECO:0000256" key="11">
    <source>
        <dbReference type="ARBA" id="ARBA00023136"/>
    </source>
</evidence>
<comment type="similarity">
    <text evidence="3 13">Belongs to the cytochrome P450 family.</text>
</comment>
<reference evidence="15 16" key="1">
    <citation type="submission" date="2016-02" db="EMBL/GenBank/DDBJ databases">
        <title>Complete genome sequence and transcriptome regulation of the pentose utilising yeast Sugiyamaella lignohabitans.</title>
        <authorList>
            <person name="Bellasio M."/>
            <person name="Peymann A."/>
            <person name="Valli M."/>
            <person name="Sipitzky M."/>
            <person name="Graf A."/>
            <person name="Sauer M."/>
            <person name="Marx H."/>
            <person name="Mattanovich D."/>
        </authorList>
    </citation>
    <scope>NUCLEOTIDE SEQUENCE [LARGE SCALE GENOMIC DNA]</scope>
    <source>
        <strain evidence="15 16">CBS 10342</strain>
    </source>
</reference>
<dbReference type="GeneID" id="30036645"/>
<evidence type="ECO:0000256" key="13">
    <source>
        <dbReference type="RuleBase" id="RU000461"/>
    </source>
</evidence>
<dbReference type="AlphaFoldDB" id="A0A167CH22"/>
<keyword evidence="10 13" id="KW-0503">Monooxygenase</keyword>
<dbReference type="InterPro" id="IPR001128">
    <property type="entry name" value="Cyt_P450"/>
</dbReference>
<evidence type="ECO:0000256" key="6">
    <source>
        <dbReference type="ARBA" id="ARBA00022723"/>
    </source>
</evidence>
<dbReference type="RefSeq" id="XP_018734161.1">
    <property type="nucleotide sequence ID" value="XM_018881582.1"/>
</dbReference>
<dbReference type="OrthoDB" id="1470350at2759"/>
<evidence type="ECO:0000256" key="9">
    <source>
        <dbReference type="ARBA" id="ARBA00023004"/>
    </source>
</evidence>